<organism evidence="10 11">
    <name type="scientific">Caulochytrium protostelioides</name>
    <dbReference type="NCBI Taxonomy" id="1555241"/>
    <lineage>
        <taxon>Eukaryota</taxon>
        <taxon>Fungi</taxon>
        <taxon>Fungi incertae sedis</taxon>
        <taxon>Chytridiomycota</taxon>
        <taxon>Chytridiomycota incertae sedis</taxon>
        <taxon>Chytridiomycetes</taxon>
        <taxon>Caulochytriales</taxon>
        <taxon>Caulochytriaceae</taxon>
        <taxon>Caulochytrium</taxon>
    </lineage>
</organism>
<keyword evidence="6" id="KW-0378">Hydrolase</keyword>
<dbReference type="InterPro" id="IPR038765">
    <property type="entry name" value="Papain-like_cys_pep_sf"/>
</dbReference>
<feature type="domain" description="USP" evidence="9">
    <location>
        <begin position="73"/>
        <end position="931"/>
    </location>
</feature>
<dbReference type="PROSITE" id="PS00972">
    <property type="entry name" value="USP_1"/>
    <property type="match status" value="1"/>
</dbReference>
<evidence type="ECO:0000313" key="11">
    <source>
        <dbReference type="Proteomes" id="UP000274922"/>
    </source>
</evidence>
<dbReference type="EC" id="3.4.19.12" evidence="3"/>
<feature type="compositionally biased region" description="Basic and acidic residues" evidence="8">
    <location>
        <begin position="205"/>
        <end position="220"/>
    </location>
</feature>
<dbReference type="SUPFAM" id="SSF54001">
    <property type="entry name" value="Cysteine proteinases"/>
    <property type="match status" value="1"/>
</dbReference>
<feature type="compositionally biased region" description="Pro residues" evidence="8">
    <location>
        <begin position="230"/>
        <end position="242"/>
    </location>
</feature>
<dbReference type="InterPro" id="IPR028889">
    <property type="entry name" value="USP"/>
</dbReference>
<keyword evidence="11" id="KW-1185">Reference proteome</keyword>
<dbReference type="STRING" id="1555241.A0A4P9X546"/>
<feature type="region of interest" description="Disordered" evidence="8">
    <location>
        <begin position="714"/>
        <end position="742"/>
    </location>
</feature>
<evidence type="ECO:0000256" key="8">
    <source>
        <dbReference type="SAM" id="MobiDB-lite"/>
    </source>
</evidence>
<dbReference type="EMBL" id="ML014227">
    <property type="protein sequence ID" value="RKP00247.1"/>
    <property type="molecule type" value="Genomic_DNA"/>
</dbReference>
<dbReference type="PROSITE" id="PS50235">
    <property type="entry name" value="USP_3"/>
    <property type="match status" value="1"/>
</dbReference>
<dbReference type="GO" id="GO:0016579">
    <property type="term" value="P:protein deubiquitination"/>
    <property type="evidence" value="ECO:0007669"/>
    <property type="project" value="InterPro"/>
</dbReference>
<dbReference type="InterPro" id="IPR018200">
    <property type="entry name" value="USP_CS"/>
</dbReference>
<feature type="region of interest" description="Disordered" evidence="8">
    <location>
        <begin position="425"/>
        <end position="445"/>
    </location>
</feature>
<protein>
    <recommendedName>
        <fullName evidence="3">ubiquitinyl hydrolase 1</fullName>
        <ecNumber evidence="3">3.4.19.12</ecNumber>
    </recommendedName>
</protein>
<keyword evidence="4" id="KW-0645">Protease</keyword>
<proteinExistence type="inferred from homology"/>
<feature type="compositionally biased region" description="Low complexity" evidence="8">
    <location>
        <begin position="315"/>
        <end position="331"/>
    </location>
</feature>
<comment type="catalytic activity">
    <reaction evidence="1">
        <text>Thiol-dependent hydrolysis of ester, thioester, amide, peptide and isopeptide bonds formed by the C-terminal Gly of ubiquitin (a 76-residue protein attached to proteins as an intracellular targeting signal).</text>
        <dbReference type="EC" id="3.4.19.12"/>
    </reaction>
</comment>
<evidence type="ECO:0000256" key="3">
    <source>
        <dbReference type="ARBA" id="ARBA00012759"/>
    </source>
</evidence>
<reference evidence="11" key="1">
    <citation type="journal article" date="2018" name="Nat. Microbiol.">
        <title>Leveraging single-cell genomics to expand the fungal tree of life.</title>
        <authorList>
            <person name="Ahrendt S.R."/>
            <person name="Quandt C.A."/>
            <person name="Ciobanu D."/>
            <person name="Clum A."/>
            <person name="Salamov A."/>
            <person name="Andreopoulos B."/>
            <person name="Cheng J.F."/>
            <person name="Woyke T."/>
            <person name="Pelin A."/>
            <person name="Henrissat B."/>
            <person name="Reynolds N.K."/>
            <person name="Benny G.L."/>
            <person name="Smith M.E."/>
            <person name="James T.Y."/>
            <person name="Grigoriev I.V."/>
        </authorList>
    </citation>
    <scope>NUCLEOTIDE SEQUENCE [LARGE SCALE GENOMIC DNA]</scope>
    <source>
        <strain evidence="11">ATCC 52028</strain>
    </source>
</reference>
<evidence type="ECO:0000259" key="9">
    <source>
        <dbReference type="PROSITE" id="PS50235"/>
    </source>
</evidence>
<sequence>MSRAKAKLLKAKEDRASKKAAKSAARSAAAGNSPTTAAGRRAAKRHGTSAGAASTPDGGRAGDAGRRGAAPYPGLQNLGNTCFFNAALQALCYSLPPHAQLDHAQRTAMPAAWQDAPRGELTQSFMAFLTAMAGRMGQPHAGCQNPGMLWRAVCRQWPMYDSFDQQDSHEFLRLFLDGLKEEDHAAHRQAVAAIAAATASGPHGDPNRRDGDDADDHATERTAMSSSAAAPPPPPPPPPPPSWVDSLFGGQLLNVMVCDTCHTPTFRHEPFLDLSIPLARDVPSTGDRLRRAFMDWLHRRAESLTPSGGARGHARPASAAAAAATASPTPRLFLSRPPSPSLPSASHEAAASEADAGAGAAAASVAAGAPNAAAHLAPPTVATGAATPLVDRRRSIDLGVADVAGMTDLERASHLLREIRTPRAAPAAVTEVPPPPPALAPASDAAAAASTGAASSTTTATGTAAAAGAPSTTAAAPASPEPASPARAATRGRRASARAALAQLASSSTANHHTGSPADYSVEASLAAFMAVEVFEGANAMACETCAKRQVAAAAAGSVVPTSAPSPPPPPLPVSSSSADAVAQALAKLSLHPDTASASTSKRRSSILSTVSLVSDSASVDTASTTTTSTTTTTTLPMPVPVPLAAADASSSVVAAKPSSANGALSVPDVVLIRPDGAAATADAVEASHALSQSAPSPSAGHGTLSRLAAAEPDANATSIPLSPPLAAPVPTPAPTAPLLPTERPAAPPVKLPVVLRKAYRRYLIERSPKRLVLHVKRFEKVGHRHGGRMRKVSDKVAFPFLLDIEEYLAPLALVPPSAGASPPAETKRYTQYRLTSVVINSGSLKRGHYMAYCRVSAAARQHAAPPPVADSENAAPVTAADTDADPIATDATADDAVEPVWIHTSDQSVRYATTAEVLDAEAFLLFYAAIGT</sequence>
<evidence type="ECO:0000256" key="2">
    <source>
        <dbReference type="ARBA" id="ARBA00009085"/>
    </source>
</evidence>
<dbReference type="GO" id="GO:0005829">
    <property type="term" value="C:cytosol"/>
    <property type="evidence" value="ECO:0007669"/>
    <property type="project" value="TreeGrafter"/>
</dbReference>
<feature type="compositionally biased region" description="Low complexity" evidence="8">
    <location>
        <begin position="342"/>
        <end position="353"/>
    </location>
</feature>
<evidence type="ECO:0000256" key="6">
    <source>
        <dbReference type="ARBA" id="ARBA00022801"/>
    </source>
</evidence>
<feature type="compositionally biased region" description="Low complexity" evidence="8">
    <location>
        <begin position="497"/>
        <end position="510"/>
    </location>
</feature>
<feature type="region of interest" description="Disordered" evidence="8">
    <location>
        <begin position="559"/>
        <end position="578"/>
    </location>
</feature>
<feature type="region of interest" description="Disordered" evidence="8">
    <location>
        <begin position="461"/>
        <end position="516"/>
    </location>
</feature>
<keyword evidence="7" id="KW-0788">Thiol protease</keyword>
<evidence type="ECO:0000256" key="4">
    <source>
        <dbReference type="ARBA" id="ARBA00022670"/>
    </source>
</evidence>
<dbReference type="Gene3D" id="3.90.70.10">
    <property type="entry name" value="Cysteine proteinases"/>
    <property type="match status" value="2"/>
</dbReference>
<dbReference type="GO" id="GO:0006508">
    <property type="term" value="P:proteolysis"/>
    <property type="evidence" value="ECO:0007669"/>
    <property type="project" value="UniProtKB-KW"/>
</dbReference>
<dbReference type="AlphaFoldDB" id="A0A4P9X546"/>
<feature type="compositionally biased region" description="Pro residues" evidence="8">
    <location>
        <begin position="564"/>
        <end position="573"/>
    </location>
</feature>
<feature type="region of interest" description="Disordered" evidence="8">
    <location>
        <begin position="304"/>
        <end position="353"/>
    </location>
</feature>
<feature type="compositionally biased region" description="Low complexity" evidence="8">
    <location>
        <begin position="461"/>
        <end position="478"/>
    </location>
</feature>
<dbReference type="PANTHER" id="PTHR24006">
    <property type="entry name" value="UBIQUITIN CARBOXYL-TERMINAL HYDROLASE"/>
    <property type="match status" value="1"/>
</dbReference>
<dbReference type="GO" id="GO:0005634">
    <property type="term" value="C:nucleus"/>
    <property type="evidence" value="ECO:0007669"/>
    <property type="project" value="TreeGrafter"/>
</dbReference>
<dbReference type="InterPro" id="IPR001394">
    <property type="entry name" value="Peptidase_C19_UCH"/>
</dbReference>
<feature type="compositionally biased region" description="Pro residues" evidence="8">
    <location>
        <begin position="722"/>
        <end position="738"/>
    </location>
</feature>
<dbReference type="Pfam" id="PF00443">
    <property type="entry name" value="UCH"/>
    <property type="match status" value="1"/>
</dbReference>
<feature type="region of interest" description="Disordered" evidence="8">
    <location>
        <begin position="1"/>
        <end position="68"/>
    </location>
</feature>
<evidence type="ECO:0000313" key="10">
    <source>
        <dbReference type="EMBL" id="RKP00247.1"/>
    </source>
</evidence>
<comment type="similarity">
    <text evidence="2">Belongs to the peptidase C19 family.</text>
</comment>
<gene>
    <name evidence="10" type="ORF">CXG81DRAFT_19775</name>
</gene>
<keyword evidence="5" id="KW-0833">Ubl conjugation pathway</keyword>
<dbReference type="PANTHER" id="PTHR24006:SF888">
    <property type="entry name" value="UBIQUITIN CARBOXYL-TERMINAL HYDROLASE 30"/>
    <property type="match status" value="1"/>
</dbReference>
<dbReference type="InterPro" id="IPR050164">
    <property type="entry name" value="Peptidase_C19"/>
</dbReference>
<name>A0A4P9X546_9FUNG</name>
<dbReference type="Proteomes" id="UP000274922">
    <property type="component" value="Unassembled WGS sequence"/>
</dbReference>
<evidence type="ECO:0000256" key="5">
    <source>
        <dbReference type="ARBA" id="ARBA00022786"/>
    </source>
</evidence>
<dbReference type="OrthoDB" id="420187at2759"/>
<dbReference type="GO" id="GO:0004843">
    <property type="term" value="F:cysteine-type deubiquitinase activity"/>
    <property type="evidence" value="ECO:0007669"/>
    <property type="project" value="UniProtKB-EC"/>
</dbReference>
<feature type="region of interest" description="Disordered" evidence="8">
    <location>
        <begin position="197"/>
        <end position="245"/>
    </location>
</feature>
<accession>A0A4P9X546</accession>
<evidence type="ECO:0000256" key="1">
    <source>
        <dbReference type="ARBA" id="ARBA00000707"/>
    </source>
</evidence>
<evidence type="ECO:0000256" key="7">
    <source>
        <dbReference type="ARBA" id="ARBA00022807"/>
    </source>
</evidence>